<dbReference type="PROSITE" id="PS50089">
    <property type="entry name" value="ZF_RING_2"/>
    <property type="match status" value="1"/>
</dbReference>
<keyword evidence="2 4" id="KW-0863">Zinc-finger</keyword>
<dbReference type="SMART" id="SM00238">
    <property type="entry name" value="BIR"/>
    <property type="match status" value="2"/>
</dbReference>
<dbReference type="RefSeq" id="XP_033361558.1">
    <property type="nucleotide sequence ID" value="XM_033505667.1"/>
</dbReference>
<dbReference type="InterPro" id="IPR001370">
    <property type="entry name" value="BIR_rpt"/>
</dbReference>
<dbReference type="InterPro" id="IPR001841">
    <property type="entry name" value="Znf_RING"/>
</dbReference>
<organism evidence="6 8">
    <name type="scientific">Bombus vosnesenskii</name>
    <dbReference type="NCBI Taxonomy" id="207650"/>
    <lineage>
        <taxon>Eukaryota</taxon>
        <taxon>Metazoa</taxon>
        <taxon>Ecdysozoa</taxon>
        <taxon>Arthropoda</taxon>
        <taxon>Hexapoda</taxon>
        <taxon>Insecta</taxon>
        <taxon>Pterygota</taxon>
        <taxon>Neoptera</taxon>
        <taxon>Endopterygota</taxon>
        <taxon>Hymenoptera</taxon>
        <taxon>Apocrita</taxon>
        <taxon>Aculeata</taxon>
        <taxon>Apoidea</taxon>
        <taxon>Anthophila</taxon>
        <taxon>Apidae</taxon>
        <taxon>Bombus</taxon>
        <taxon>Pyrobombus</taxon>
    </lineage>
</organism>
<keyword evidence="2 4" id="KW-0479">Metal-binding</keyword>
<evidence type="ECO:0000256" key="3">
    <source>
        <dbReference type="ARBA" id="ARBA00022833"/>
    </source>
</evidence>
<dbReference type="GO" id="GO:0043027">
    <property type="term" value="F:cysteine-type endopeptidase inhibitor activity involved in apoptotic process"/>
    <property type="evidence" value="ECO:0007669"/>
    <property type="project" value="TreeGrafter"/>
</dbReference>
<reference evidence="7 8" key="1">
    <citation type="submission" date="2025-04" db="UniProtKB">
        <authorList>
            <consortium name="RefSeq"/>
        </authorList>
    </citation>
    <scope>IDENTIFICATION</scope>
    <source>
        <tissue evidence="7 8">Muscle</tissue>
    </source>
</reference>
<evidence type="ECO:0000256" key="2">
    <source>
        <dbReference type="ARBA" id="ARBA00022771"/>
    </source>
</evidence>
<dbReference type="GeneID" id="117239836"/>
<evidence type="ECO:0000256" key="1">
    <source>
        <dbReference type="ARBA" id="ARBA00006672"/>
    </source>
</evidence>
<comment type="similarity">
    <text evidence="1">Belongs to the IAP family.</text>
</comment>
<keyword evidence="3" id="KW-0862">Zinc</keyword>
<dbReference type="GO" id="GO:0031398">
    <property type="term" value="P:positive regulation of protein ubiquitination"/>
    <property type="evidence" value="ECO:0007669"/>
    <property type="project" value="TreeGrafter"/>
</dbReference>
<dbReference type="Proteomes" id="UP000504631">
    <property type="component" value="Unplaced"/>
</dbReference>
<dbReference type="GO" id="GO:0005634">
    <property type="term" value="C:nucleus"/>
    <property type="evidence" value="ECO:0007669"/>
    <property type="project" value="TreeGrafter"/>
</dbReference>
<dbReference type="KEGG" id="bvk:117239836"/>
<proteinExistence type="inferred from homology"/>
<dbReference type="GO" id="GO:0043066">
    <property type="term" value="P:negative regulation of apoptotic process"/>
    <property type="evidence" value="ECO:0007669"/>
    <property type="project" value="TreeGrafter"/>
</dbReference>
<accession>A0A6J3L7G3</accession>
<sequence length="384" mass="43702">MERPVIMVDIPSPVPSATVIDLTSPIPSTSTMPPILPIKMPPVPSTSRHILENCYDFRLEEARRSSFRNWPVSFIDPVSLAATGFYYTGNLDVVRCFECQLVASQWSVGDIPMQIHEMCSPECRFIRNERCNNVQIGASPAKVPRTKRRNRNISCPHGLQYQESFDFNDHGFLRSSRTPTAYQLSRLGLKSVKKPEILQYASYESRLNSFATWPIDVTQPSEELAHAGFYYTGINDFTTCYHCGICIGNWRPEDDPWDRHMISSPRCYHLLPALGWEYVNNITDQELYETAEGAPIESTDENPERSNSENVTNEMTLVEKITTLEEENRPLKDARSCKVCTEREATITFLPCGHLATCQYCSPAFTTCIICRRKVKAITHTFFA</sequence>
<dbReference type="Pfam" id="PF00653">
    <property type="entry name" value="BIR"/>
    <property type="match status" value="2"/>
</dbReference>
<dbReference type="PANTHER" id="PTHR10044">
    <property type="entry name" value="INHIBITOR OF APOPTOSIS"/>
    <property type="match status" value="1"/>
</dbReference>
<dbReference type="AlphaFoldDB" id="A0A6J3L7G3"/>
<dbReference type="Gene3D" id="3.30.40.10">
    <property type="entry name" value="Zinc/RING finger domain, C3HC4 (zinc finger)"/>
    <property type="match status" value="1"/>
</dbReference>
<evidence type="ECO:0000313" key="6">
    <source>
        <dbReference type="Proteomes" id="UP000504631"/>
    </source>
</evidence>
<evidence type="ECO:0000256" key="4">
    <source>
        <dbReference type="PROSITE-ProRule" id="PRU00175"/>
    </source>
</evidence>
<dbReference type="InterPro" id="IPR013083">
    <property type="entry name" value="Znf_RING/FYVE/PHD"/>
</dbReference>
<gene>
    <name evidence="8" type="primary">LOC117239836</name>
    <name evidence="7" type="synonym">LOC117239780</name>
</gene>
<dbReference type="SUPFAM" id="SSF57924">
    <property type="entry name" value="Inhibitor of apoptosis (IAP) repeat"/>
    <property type="match status" value="2"/>
</dbReference>
<dbReference type="PANTHER" id="PTHR10044:SF139">
    <property type="entry name" value="DEATH-ASSOCIATED INHIBITOR OF APOPTOSIS 2"/>
    <property type="match status" value="1"/>
</dbReference>
<dbReference type="GO" id="GO:0061630">
    <property type="term" value="F:ubiquitin protein ligase activity"/>
    <property type="evidence" value="ECO:0007669"/>
    <property type="project" value="TreeGrafter"/>
</dbReference>
<evidence type="ECO:0000313" key="7">
    <source>
        <dbReference type="RefSeq" id="XP_033361488.1"/>
    </source>
</evidence>
<dbReference type="GO" id="GO:0051726">
    <property type="term" value="P:regulation of cell cycle"/>
    <property type="evidence" value="ECO:0007669"/>
    <property type="project" value="TreeGrafter"/>
</dbReference>
<evidence type="ECO:0000259" key="5">
    <source>
        <dbReference type="PROSITE" id="PS50089"/>
    </source>
</evidence>
<dbReference type="GO" id="GO:0005737">
    <property type="term" value="C:cytoplasm"/>
    <property type="evidence" value="ECO:0007669"/>
    <property type="project" value="TreeGrafter"/>
</dbReference>
<dbReference type="PROSITE" id="PS01282">
    <property type="entry name" value="BIR_REPEAT_1"/>
    <property type="match status" value="2"/>
</dbReference>
<dbReference type="CDD" id="cd00022">
    <property type="entry name" value="BIR"/>
    <property type="match status" value="2"/>
</dbReference>
<dbReference type="Pfam" id="PF13920">
    <property type="entry name" value="zf-C3HC4_3"/>
    <property type="match status" value="1"/>
</dbReference>
<name>A0A6J3L7G3_9HYME</name>
<protein>
    <submittedName>
        <fullName evidence="7 8">Baculoviral IAP repeat-containing protein 7-B-like</fullName>
    </submittedName>
</protein>
<dbReference type="Gene3D" id="1.10.1170.10">
    <property type="entry name" value="Inhibitor Of Apoptosis Protein (2mihbC-IAP-1), Chain A"/>
    <property type="match status" value="2"/>
</dbReference>
<dbReference type="GO" id="GO:0008270">
    <property type="term" value="F:zinc ion binding"/>
    <property type="evidence" value="ECO:0007669"/>
    <property type="project" value="UniProtKB-KW"/>
</dbReference>
<feature type="domain" description="RING-type" evidence="5">
    <location>
        <begin position="337"/>
        <end position="372"/>
    </location>
</feature>
<keyword evidence="6" id="KW-1185">Reference proteome</keyword>
<dbReference type="RefSeq" id="XP_033361488.1">
    <property type="nucleotide sequence ID" value="XM_033505597.1"/>
</dbReference>
<dbReference type="PROSITE" id="PS50143">
    <property type="entry name" value="BIR_REPEAT_2"/>
    <property type="match status" value="2"/>
</dbReference>
<evidence type="ECO:0000313" key="8">
    <source>
        <dbReference type="RefSeq" id="XP_033361558.1"/>
    </source>
</evidence>
<dbReference type="KEGG" id="bvk:117239780"/>
<dbReference type="InterPro" id="IPR050784">
    <property type="entry name" value="IAP"/>
</dbReference>